<evidence type="ECO:0000256" key="2">
    <source>
        <dbReference type="ARBA" id="ARBA00023015"/>
    </source>
</evidence>
<dbReference type="PANTHER" id="PTHR11019">
    <property type="entry name" value="HTH-TYPE TRANSCRIPTIONAL REGULATOR NIMR"/>
    <property type="match status" value="1"/>
</dbReference>
<dbReference type="AlphaFoldDB" id="A0A379G603"/>
<dbReference type="SMART" id="SM00342">
    <property type="entry name" value="HTH_ARAC"/>
    <property type="match status" value="1"/>
</dbReference>
<dbReference type="Gene3D" id="2.60.120.10">
    <property type="entry name" value="Jelly Rolls"/>
    <property type="match status" value="1"/>
</dbReference>
<dbReference type="Proteomes" id="UP000255129">
    <property type="component" value="Unassembled WGS sequence"/>
</dbReference>
<dbReference type="Pfam" id="PF07883">
    <property type="entry name" value="Cupin_2"/>
    <property type="match status" value="1"/>
</dbReference>
<feature type="domain" description="HTH araC/xylS-type" evidence="5">
    <location>
        <begin position="160"/>
        <end position="261"/>
    </location>
</feature>
<accession>A0A379G603</accession>
<gene>
    <name evidence="6" type="primary">ripA_2</name>
    <name evidence="6" type="ORF">NCTC12026_02438</name>
</gene>
<evidence type="ECO:0000259" key="5">
    <source>
        <dbReference type="PROSITE" id="PS01124"/>
    </source>
</evidence>
<reference evidence="6 7" key="1">
    <citation type="submission" date="2018-06" db="EMBL/GenBank/DDBJ databases">
        <authorList>
            <consortium name="Pathogen Informatics"/>
            <person name="Doyle S."/>
        </authorList>
    </citation>
    <scope>NUCLEOTIDE SEQUENCE [LARGE SCALE GENOMIC DNA]</scope>
    <source>
        <strain evidence="6 7">NCTC12026</strain>
    </source>
</reference>
<dbReference type="OrthoDB" id="5949386at2"/>
<evidence type="ECO:0000313" key="7">
    <source>
        <dbReference type="Proteomes" id="UP000255129"/>
    </source>
</evidence>
<dbReference type="InterPro" id="IPR014710">
    <property type="entry name" value="RmlC-like_jellyroll"/>
</dbReference>
<dbReference type="PANTHER" id="PTHR11019:SF190">
    <property type="entry name" value="ARAC-FAMILY REGULATORY PROTEIN"/>
    <property type="match status" value="1"/>
</dbReference>
<dbReference type="PROSITE" id="PS01124">
    <property type="entry name" value="HTH_ARAC_FAMILY_2"/>
    <property type="match status" value="1"/>
</dbReference>
<dbReference type="InterPro" id="IPR013096">
    <property type="entry name" value="Cupin_2"/>
</dbReference>
<dbReference type="InterPro" id="IPR018062">
    <property type="entry name" value="HTH_AraC-typ_CS"/>
</dbReference>
<keyword evidence="3" id="KW-0238">DNA-binding</keyword>
<dbReference type="RefSeq" id="WP_006815565.1">
    <property type="nucleotide sequence ID" value="NZ_AP018946.1"/>
</dbReference>
<organism evidence="6 7">
    <name type="scientific">Providencia rustigianii</name>
    <dbReference type="NCBI Taxonomy" id="158850"/>
    <lineage>
        <taxon>Bacteria</taxon>
        <taxon>Pseudomonadati</taxon>
        <taxon>Pseudomonadota</taxon>
        <taxon>Gammaproteobacteria</taxon>
        <taxon>Enterobacterales</taxon>
        <taxon>Morganellaceae</taxon>
        <taxon>Providencia</taxon>
    </lineage>
</organism>
<dbReference type="SUPFAM" id="SSF46689">
    <property type="entry name" value="Homeodomain-like"/>
    <property type="match status" value="2"/>
</dbReference>
<dbReference type="PRINTS" id="PR00032">
    <property type="entry name" value="HTHARAC"/>
</dbReference>
<protein>
    <submittedName>
        <fullName evidence="6">HTH-type transcriptional repressor of iron proteins A</fullName>
    </submittedName>
</protein>
<evidence type="ECO:0000256" key="3">
    <source>
        <dbReference type="ARBA" id="ARBA00023125"/>
    </source>
</evidence>
<keyword evidence="1" id="KW-0678">Repressor</keyword>
<dbReference type="PROSITE" id="PS00041">
    <property type="entry name" value="HTH_ARAC_FAMILY_1"/>
    <property type="match status" value="1"/>
</dbReference>
<dbReference type="FunFam" id="1.10.10.60:FF:000132">
    <property type="entry name" value="AraC family transcriptional regulator"/>
    <property type="match status" value="1"/>
</dbReference>
<sequence>MNNSQNDVWQINECNIIEPDFIALRHEQINQQTEYKSHSHPFGQLLYVVCGIMEMEVEGKHYMAPPEFCIWIPANTQHASFNKQSVKFRIIDFSQKYSHRLADRACVVRLSSIFQTIMADMYQRGIVQPETEQDKRLGDVLIDQFAISPCQDTYLPTSKDKFLAPILQELQKEPADNTTLAQWAKRFYTSERTLSRRCQQELGMSFSEWRQRLRYLHAVSGLEKGKSVHEVALDVGYSSASAFIAMFQQISGVTPDRFRFKEFITQDESLLRG</sequence>
<keyword evidence="4" id="KW-0804">Transcription</keyword>
<dbReference type="SUPFAM" id="SSF51182">
    <property type="entry name" value="RmlC-like cupins"/>
    <property type="match status" value="1"/>
</dbReference>
<dbReference type="Gene3D" id="1.10.10.60">
    <property type="entry name" value="Homeodomain-like"/>
    <property type="match status" value="1"/>
</dbReference>
<dbReference type="InterPro" id="IPR018060">
    <property type="entry name" value="HTH_AraC"/>
</dbReference>
<dbReference type="EMBL" id="UGUA01000002">
    <property type="protein sequence ID" value="SUC36033.1"/>
    <property type="molecule type" value="Genomic_DNA"/>
</dbReference>
<dbReference type="InterPro" id="IPR011051">
    <property type="entry name" value="RmlC_Cupin_sf"/>
</dbReference>
<name>A0A379G603_9GAMM</name>
<dbReference type="GO" id="GO:0003700">
    <property type="term" value="F:DNA-binding transcription factor activity"/>
    <property type="evidence" value="ECO:0007669"/>
    <property type="project" value="InterPro"/>
</dbReference>
<dbReference type="InterPro" id="IPR020449">
    <property type="entry name" value="Tscrpt_reg_AraC-type_HTH"/>
</dbReference>
<dbReference type="CDD" id="cd06124">
    <property type="entry name" value="cupin_NimR-like_N"/>
    <property type="match status" value="1"/>
</dbReference>
<dbReference type="Pfam" id="PF12833">
    <property type="entry name" value="HTH_18"/>
    <property type="match status" value="1"/>
</dbReference>
<dbReference type="InterPro" id="IPR009057">
    <property type="entry name" value="Homeodomain-like_sf"/>
</dbReference>
<evidence type="ECO:0000256" key="1">
    <source>
        <dbReference type="ARBA" id="ARBA00022491"/>
    </source>
</evidence>
<evidence type="ECO:0000313" key="6">
    <source>
        <dbReference type="EMBL" id="SUC36033.1"/>
    </source>
</evidence>
<proteinExistence type="predicted"/>
<dbReference type="GO" id="GO:0043565">
    <property type="term" value="F:sequence-specific DNA binding"/>
    <property type="evidence" value="ECO:0007669"/>
    <property type="project" value="InterPro"/>
</dbReference>
<evidence type="ECO:0000256" key="4">
    <source>
        <dbReference type="ARBA" id="ARBA00023163"/>
    </source>
</evidence>
<keyword evidence="2" id="KW-0805">Transcription regulation</keyword>